<reference evidence="2" key="1">
    <citation type="journal article" date="2021" name="Nat. Commun.">
        <title>Genetic determinants of endophytism in the Arabidopsis root mycobiome.</title>
        <authorList>
            <person name="Mesny F."/>
            <person name="Miyauchi S."/>
            <person name="Thiergart T."/>
            <person name="Pickel B."/>
            <person name="Atanasova L."/>
            <person name="Karlsson M."/>
            <person name="Huettel B."/>
            <person name="Barry K.W."/>
            <person name="Haridas S."/>
            <person name="Chen C."/>
            <person name="Bauer D."/>
            <person name="Andreopoulos W."/>
            <person name="Pangilinan J."/>
            <person name="LaButti K."/>
            <person name="Riley R."/>
            <person name="Lipzen A."/>
            <person name="Clum A."/>
            <person name="Drula E."/>
            <person name="Henrissat B."/>
            <person name="Kohler A."/>
            <person name="Grigoriev I.V."/>
            <person name="Martin F.M."/>
            <person name="Hacquard S."/>
        </authorList>
    </citation>
    <scope>NUCLEOTIDE SEQUENCE</scope>
    <source>
        <strain evidence="2">MPI-SDFR-AT-0120</strain>
    </source>
</reference>
<evidence type="ECO:0000313" key="2">
    <source>
        <dbReference type="EMBL" id="KAH7091586.1"/>
    </source>
</evidence>
<name>A0A8K0RAS1_9PLEO</name>
<dbReference type="EMBL" id="JAGMVJ010000004">
    <property type="protein sequence ID" value="KAH7091586.1"/>
    <property type="molecule type" value="Genomic_DNA"/>
</dbReference>
<evidence type="ECO:0000313" key="3">
    <source>
        <dbReference type="Proteomes" id="UP000813461"/>
    </source>
</evidence>
<feature type="chain" id="PRO_5035439422" evidence="1">
    <location>
        <begin position="20"/>
        <end position="260"/>
    </location>
</feature>
<feature type="signal peptide" evidence="1">
    <location>
        <begin position="1"/>
        <end position="19"/>
    </location>
</feature>
<dbReference type="Proteomes" id="UP000813461">
    <property type="component" value="Unassembled WGS sequence"/>
</dbReference>
<gene>
    <name evidence="2" type="ORF">FB567DRAFT_546299</name>
</gene>
<protein>
    <submittedName>
        <fullName evidence="2">Uncharacterized protein</fullName>
    </submittedName>
</protein>
<keyword evidence="3" id="KW-1185">Reference proteome</keyword>
<dbReference type="AlphaFoldDB" id="A0A8K0RAS1"/>
<evidence type="ECO:0000256" key="1">
    <source>
        <dbReference type="SAM" id="SignalP"/>
    </source>
</evidence>
<proteinExistence type="predicted"/>
<sequence>MVSLLTFILSLALCLLVAGKDNPPHHAAETWKYHGAAIMETWVGRGAVHAGDLGQEWLYKPIYTAIEEQCHGYQSGKAKYCDWAGYWNKIPTKGVKGGVASEDKAGNRKVIDGQIVDTNIELWAEGKWANDGLRKILINAAAKALEQLTNDVKANCYYVPGRGNMCNIGDFVRINMEPINGEANYLWVTLRSGDTKYVRHDLQCCRSQGMVSDKLNELSQTTSKAYGKPFTKEVRCLVTGVVTCKECGSKCDRCFRSPCA</sequence>
<comment type="caution">
    <text evidence="2">The sequence shown here is derived from an EMBL/GenBank/DDBJ whole genome shotgun (WGS) entry which is preliminary data.</text>
</comment>
<organism evidence="2 3">
    <name type="scientific">Paraphoma chrysanthemicola</name>
    <dbReference type="NCBI Taxonomy" id="798071"/>
    <lineage>
        <taxon>Eukaryota</taxon>
        <taxon>Fungi</taxon>
        <taxon>Dikarya</taxon>
        <taxon>Ascomycota</taxon>
        <taxon>Pezizomycotina</taxon>
        <taxon>Dothideomycetes</taxon>
        <taxon>Pleosporomycetidae</taxon>
        <taxon>Pleosporales</taxon>
        <taxon>Pleosporineae</taxon>
        <taxon>Phaeosphaeriaceae</taxon>
        <taxon>Paraphoma</taxon>
    </lineage>
</organism>
<dbReference type="OrthoDB" id="3688572at2759"/>
<accession>A0A8K0RAS1</accession>
<keyword evidence="1" id="KW-0732">Signal</keyword>